<dbReference type="PROSITE" id="PS51725">
    <property type="entry name" value="ABM"/>
    <property type="match status" value="1"/>
</dbReference>
<dbReference type="InterPro" id="IPR007138">
    <property type="entry name" value="ABM_dom"/>
</dbReference>
<dbReference type="EMBL" id="JACHDO010000001">
    <property type="protein sequence ID" value="MBB5488869.1"/>
    <property type="molecule type" value="Genomic_DNA"/>
</dbReference>
<accession>A0A840VWY6</accession>
<evidence type="ECO:0000313" key="3">
    <source>
        <dbReference type="Proteomes" id="UP000579647"/>
    </source>
</evidence>
<organism evidence="2 3">
    <name type="scientific">Nocardiopsis metallicus</name>
    <dbReference type="NCBI Taxonomy" id="179819"/>
    <lineage>
        <taxon>Bacteria</taxon>
        <taxon>Bacillati</taxon>
        <taxon>Actinomycetota</taxon>
        <taxon>Actinomycetes</taxon>
        <taxon>Streptosporangiales</taxon>
        <taxon>Nocardiopsidaceae</taxon>
        <taxon>Nocardiopsis</taxon>
    </lineage>
</organism>
<gene>
    <name evidence="2" type="ORF">HNR07_000006</name>
</gene>
<keyword evidence="2" id="KW-0503">Monooxygenase</keyword>
<evidence type="ECO:0000259" key="1">
    <source>
        <dbReference type="PROSITE" id="PS51725"/>
    </source>
</evidence>
<reference evidence="2 3" key="1">
    <citation type="submission" date="2020-08" db="EMBL/GenBank/DDBJ databases">
        <title>Sequencing the genomes of 1000 actinobacteria strains.</title>
        <authorList>
            <person name="Klenk H.-P."/>
        </authorList>
    </citation>
    <scope>NUCLEOTIDE SEQUENCE [LARGE SCALE GENOMIC DNA]</scope>
    <source>
        <strain evidence="2 3">DSM 44598</strain>
    </source>
</reference>
<evidence type="ECO:0000313" key="2">
    <source>
        <dbReference type="EMBL" id="MBB5488869.1"/>
    </source>
</evidence>
<dbReference type="AlphaFoldDB" id="A0A840VWY6"/>
<dbReference type="Gene3D" id="3.30.70.100">
    <property type="match status" value="1"/>
</dbReference>
<dbReference type="Proteomes" id="UP000579647">
    <property type="component" value="Unassembled WGS sequence"/>
</dbReference>
<comment type="caution">
    <text evidence="2">The sequence shown here is derived from an EMBL/GenBank/DDBJ whole genome shotgun (WGS) entry which is preliminary data.</text>
</comment>
<protein>
    <submittedName>
        <fullName evidence="2">Quinol monooxygenase YgiN</fullName>
    </submittedName>
</protein>
<name>A0A840VWY6_9ACTN</name>
<dbReference type="GO" id="GO:0004497">
    <property type="term" value="F:monooxygenase activity"/>
    <property type="evidence" value="ECO:0007669"/>
    <property type="project" value="UniProtKB-KW"/>
</dbReference>
<keyword evidence="2" id="KW-0560">Oxidoreductase</keyword>
<keyword evidence="3" id="KW-1185">Reference proteome</keyword>
<dbReference type="InterPro" id="IPR011008">
    <property type="entry name" value="Dimeric_a/b-barrel"/>
</dbReference>
<dbReference type="Pfam" id="PF03992">
    <property type="entry name" value="ABM"/>
    <property type="match status" value="1"/>
</dbReference>
<dbReference type="SUPFAM" id="SSF54909">
    <property type="entry name" value="Dimeric alpha+beta barrel"/>
    <property type="match status" value="1"/>
</dbReference>
<dbReference type="InterPro" id="IPR050744">
    <property type="entry name" value="AI-2_Isomerase_LsrG"/>
</dbReference>
<dbReference type="RefSeq" id="WP_184360190.1">
    <property type="nucleotide sequence ID" value="NZ_BAAAKM010000028.1"/>
</dbReference>
<dbReference type="PANTHER" id="PTHR33336:SF3">
    <property type="entry name" value="ABM DOMAIN-CONTAINING PROTEIN"/>
    <property type="match status" value="1"/>
</dbReference>
<proteinExistence type="predicted"/>
<feature type="domain" description="ABM" evidence="1">
    <location>
        <begin position="9"/>
        <end position="99"/>
    </location>
</feature>
<sequence length="107" mass="12073">MSSESASPYEVTARIRCTDPARATETRTALDVLVRKTRTEPGCLEFSAHEEAEAPGEFLLWEVFADEAAFREHFDHEHTRSYVARGLTEVVEHWVTRPVTATRPGQA</sequence>
<dbReference type="PANTHER" id="PTHR33336">
    <property type="entry name" value="QUINOL MONOOXYGENASE YGIN-RELATED"/>
    <property type="match status" value="1"/>
</dbReference>